<dbReference type="RefSeq" id="WP_012953849.1">
    <property type="nucleotide sequence ID" value="NC_013771.1"/>
</dbReference>
<keyword evidence="3" id="KW-1185">Reference proteome</keyword>
<dbReference type="EMBL" id="CP001842">
    <property type="protein sequence ID" value="ADB95184.1"/>
    <property type="molecule type" value="Genomic_DNA"/>
</dbReference>
<proteinExistence type="predicted"/>
<evidence type="ECO:0000313" key="3">
    <source>
        <dbReference type="Proteomes" id="UP000001405"/>
    </source>
</evidence>
<sequence>MVKRTLLQRKGVLIICMIFLQLFTLKYSPKIIAQSSSTEIDDSVVIKDEQLKKFTVAIKSLQIIDKTTQLEILKVMEKMEMSPEEFMKIGQQEKNKLSPNIEKQTKFEETLNIIKKINEEDRLKKREAIKNAGLEVSQFNKIGKLVESDPKLQKVVVRLLGT</sequence>
<reference evidence="2 3" key="1">
    <citation type="journal article" date="2010" name="Nature">
        <title>Metabolic streamlining in an open-ocean nitrogen-fixing cyanobacterium.</title>
        <authorList>
            <person name="Tripp H.J."/>
            <person name="Bench S.R."/>
            <person name="Turk K.A."/>
            <person name="Foster R.A."/>
            <person name="Desany B.A."/>
            <person name="Niazi F."/>
            <person name="Affourtit J.P."/>
            <person name="Zehr J.P."/>
        </authorList>
    </citation>
    <scope>NUCLEOTIDE SEQUENCE [LARGE SCALE GENOMIC DNA]</scope>
    <source>
        <strain evidence="3">ALOHA</strain>
    </source>
</reference>
<accession>D3ENY4</accession>
<dbReference type="Proteomes" id="UP000001405">
    <property type="component" value="Chromosome"/>
</dbReference>
<evidence type="ECO:0000313" key="2">
    <source>
        <dbReference type="EMBL" id="ADB95184.1"/>
    </source>
</evidence>
<organism evidence="3">
    <name type="scientific">Atelocyanobacterium thalassa (isolate ALOHA)</name>
    <dbReference type="NCBI Taxonomy" id="1453429"/>
    <lineage>
        <taxon>Bacteria</taxon>
        <taxon>Bacillati</taxon>
        <taxon>Cyanobacteriota</taxon>
        <taxon>Cyanophyceae</taxon>
        <taxon>Oscillatoriophycideae</taxon>
        <taxon>Chroococcales</taxon>
        <taxon>Aphanothecaceae</taxon>
        <taxon>Candidatus Atelocyanobacterium</taxon>
        <taxon>Candidatus Atelocyanobacterium thalassae</taxon>
    </lineage>
</organism>
<dbReference type="HOGENOM" id="CLU_1632316_0_0_3"/>
<evidence type="ECO:0000259" key="1">
    <source>
        <dbReference type="Pfam" id="PF13767"/>
    </source>
</evidence>
<dbReference type="KEGG" id="cyu:UCYN_04510"/>
<dbReference type="Pfam" id="PF13767">
    <property type="entry name" value="DUF4168"/>
    <property type="match status" value="1"/>
</dbReference>
<protein>
    <recommendedName>
        <fullName evidence="1">DUF4168 domain-containing protein</fullName>
    </recommendedName>
</protein>
<dbReference type="OrthoDB" id="427719at2"/>
<name>D3ENY4_ATETH</name>
<dbReference type="AlphaFoldDB" id="D3ENY4"/>
<dbReference type="InterPro" id="IPR025433">
    <property type="entry name" value="DUF4168"/>
</dbReference>
<feature type="domain" description="DUF4168" evidence="1">
    <location>
        <begin position="48"/>
        <end position="154"/>
    </location>
</feature>
<gene>
    <name evidence="2" type="ordered locus">UCYN_04510</name>
</gene>